<evidence type="ECO:0000313" key="1">
    <source>
        <dbReference type="EMBL" id="KAF6456535.1"/>
    </source>
</evidence>
<dbReference type="AlphaFoldDB" id="A0A7J8GA35"/>
<organism evidence="1 2">
    <name type="scientific">Rousettus aegyptiacus</name>
    <name type="common">Egyptian fruit bat</name>
    <name type="synonym">Pteropus aegyptiacus</name>
    <dbReference type="NCBI Taxonomy" id="9407"/>
    <lineage>
        <taxon>Eukaryota</taxon>
        <taxon>Metazoa</taxon>
        <taxon>Chordata</taxon>
        <taxon>Craniata</taxon>
        <taxon>Vertebrata</taxon>
        <taxon>Euteleostomi</taxon>
        <taxon>Mammalia</taxon>
        <taxon>Eutheria</taxon>
        <taxon>Laurasiatheria</taxon>
        <taxon>Chiroptera</taxon>
        <taxon>Yinpterochiroptera</taxon>
        <taxon>Pteropodoidea</taxon>
        <taxon>Pteropodidae</taxon>
        <taxon>Rousettinae</taxon>
        <taxon>Rousettus</taxon>
    </lineage>
</organism>
<gene>
    <name evidence="1" type="ORF">HJG63_006999</name>
</gene>
<reference evidence="1 2" key="1">
    <citation type="journal article" date="2020" name="Nature">
        <title>Six reference-quality genomes reveal evolution of bat adaptations.</title>
        <authorList>
            <person name="Jebb D."/>
            <person name="Huang Z."/>
            <person name="Pippel M."/>
            <person name="Hughes G.M."/>
            <person name="Lavrichenko K."/>
            <person name="Devanna P."/>
            <person name="Winkler S."/>
            <person name="Jermiin L.S."/>
            <person name="Skirmuntt E.C."/>
            <person name="Katzourakis A."/>
            <person name="Burkitt-Gray L."/>
            <person name="Ray D.A."/>
            <person name="Sullivan K.A.M."/>
            <person name="Roscito J.G."/>
            <person name="Kirilenko B.M."/>
            <person name="Davalos L.M."/>
            <person name="Corthals A.P."/>
            <person name="Power M.L."/>
            <person name="Jones G."/>
            <person name="Ransome R.D."/>
            <person name="Dechmann D.K.N."/>
            <person name="Locatelli A.G."/>
            <person name="Puechmaille S.J."/>
            <person name="Fedrigo O."/>
            <person name="Jarvis E.D."/>
            <person name="Hiller M."/>
            <person name="Vernes S.C."/>
            <person name="Myers E.W."/>
            <person name="Teeling E.C."/>
        </authorList>
    </citation>
    <scope>NUCLEOTIDE SEQUENCE [LARGE SCALE GENOMIC DNA]</scope>
    <source>
        <strain evidence="1">MRouAeg1</strain>
        <tissue evidence="1">Muscle</tissue>
    </source>
</reference>
<name>A0A7J8GA35_ROUAE</name>
<dbReference type="EMBL" id="JACASE010000006">
    <property type="protein sequence ID" value="KAF6456535.1"/>
    <property type="molecule type" value="Genomic_DNA"/>
</dbReference>
<keyword evidence="2" id="KW-1185">Reference proteome</keyword>
<comment type="caution">
    <text evidence="1">The sequence shown here is derived from an EMBL/GenBank/DDBJ whole genome shotgun (WGS) entry which is preliminary data.</text>
</comment>
<proteinExistence type="predicted"/>
<evidence type="ECO:0000313" key="2">
    <source>
        <dbReference type="Proteomes" id="UP000593571"/>
    </source>
</evidence>
<dbReference type="Proteomes" id="UP000593571">
    <property type="component" value="Unassembled WGS sequence"/>
</dbReference>
<protein>
    <submittedName>
        <fullName evidence="1">Jumonji domain containing 1C</fullName>
    </submittedName>
</protein>
<accession>A0A7J8GA35</accession>
<sequence>MVCLKFYRMFLITVIKFLCACLSLSSKIPLRSLRAMAAAVRGAMLAPTASQLLQNPSHHCTG</sequence>